<comment type="caution">
    <text evidence="2">The sequence shown here is derived from an EMBL/GenBank/DDBJ whole genome shotgun (WGS) entry which is preliminary data.</text>
</comment>
<evidence type="ECO:0000313" key="3">
    <source>
        <dbReference type="Proteomes" id="UP000583944"/>
    </source>
</evidence>
<dbReference type="VEuPathDB" id="TriTrypDB:ECC02_006429"/>
<name>A0A7J6Y2Z1_TRYCR</name>
<gene>
    <name evidence="2" type="ORF">ECC02_006429</name>
</gene>
<dbReference type="EMBL" id="JABDHM010000049">
    <property type="protein sequence ID" value="KAF5220580.1"/>
    <property type="molecule type" value="Genomic_DNA"/>
</dbReference>
<feature type="compositionally biased region" description="Polar residues" evidence="1">
    <location>
        <begin position="402"/>
        <end position="414"/>
    </location>
</feature>
<feature type="region of interest" description="Disordered" evidence="1">
    <location>
        <begin position="572"/>
        <end position="606"/>
    </location>
</feature>
<dbReference type="VEuPathDB" id="TriTrypDB:BCY84_19643"/>
<proteinExistence type="predicted"/>
<accession>A0A7J6Y2Z1</accession>
<evidence type="ECO:0000256" key="1">
    <source>
        <dbReference type="SAM" id="MobiDB-lite"/>
    </source>
</evidence>
<sequence length="606" mass="69746">MYVCMYVCIRLCLYNVVDMNSILFLQGRAIERRKKQCYMRRLILYRRELCGREACVSLRRFLRRRGTPKKEETESVDLVDVPSLRVGGMMAAPETSLDDIRTEILRMRSEHVRREEKLSENVASSVKEGSTMNDAWNDDIEKLRSKEVYVKGHDVLERVKAKDRAVRKQLFLDAEEVLRKSNKEDTLRYLQLVYGRIGSYHREEVMESVKALVQLVEKETQKIKGRIQENLIDRDPLAELDAAISSDEVKQMAWVNALTNMSDEDLKKLWKWGILDFDTIESLACMDMDKETHAVDMKLQENSETEKFFVNTTGQRQVEGEDDGLLDPTIPQLSIAENTEALQNVGEIPEFTATLYESLFLGFPNIDLAPVIQKVQEKRYESISESELRLLEHYEESKQSINLSAPSTITPSLNKTEKSEEKEVEKQGALGERFSKDTNFLDTKTLPCKMSLTEAMMDRAFSPSNRFLHAVARCDPALRSSLEVMERIKRHALLDPVFQAAVEEAHAWEETSIQKHLQKGGVSAKGETRKQRRLRRAEGGVTPILGGPLAKPQHAADIPYYYGNIRSFVPPQGRYNMPAPRLSREEAAQLRNRERKQKKSRMRYSQ</sequence>
<feature type="region of interest" description="Disordered" evidence="1">
    <location>
        <begin position="402"/>
        <end position="428"/>
    </location>
</feature>
<feature type="compositionally biased region" description="Basic and acidic residues" evidence="1">
    <location>
        <begin position="415"/>
        <end position="426"/>
    </location>
</feature>
<protein>
    <submittedName>
        <fullName evidence="2">Uncharacterized protein</fullName>
    </submittedName>
</protein>
<feature type="compositionally biased region" description="Basic residues" evidence="1">
    <location>
        <begin position="593"/>
        <end position="606"/>
    </location>
</feature>
<dbReference type="AlphaFoldDB" id="A0A7J6Y2Z1"/>
<feature type="compositionally biased region" description="Basic and acidic residues" evidence="1">
    <location>
        <begin position="582"/>
        <end position="592"/>
    </location>
</feature>
<reference evidence="2 3" key="1">
    <citation type="journal article" date="2019" name="Genome Biol. Evol.">
        <title>Nanopore Sequencing Significantly Improves Genome Assembly of the Protozoan Parasite Trypanosoma cruzi.</title>
        <authorList>
            <person name="Diaz-Viraque F."/>
            <person name="Pita S."/>
            <person name="Greif G."/>
            <person name="de Souza R.C.M."/>
            <person name="Iraola G."/>
            <person name="Robello C."/>
        </authorList>
    </citation>
    <scope>NUCLEOTIDE SEQUENCE [LARGE SCALE GENOMIC DNA]</scope>
    <source>
        <strain evidence="2 3">Berenice</strain>
    </source>
</reference>
<evidence type="ECO:0000313" key="2">
    <source>
        <dbReference type="EMBL" id="KAF5220580.1"/>
    </source>
</evidence>
<dbReference type="Proteomes" id="UP000583944">
    <property type="component" value="Unassembled WGS sequence"/>
</dbReference>
<organism evidence="2 3">
    <name type="scientific">Trypanosoma cruzi</name>
    <dbReference type="NCBI Taxonomy" id="5693"/>
    <lineage>
        <taxon>Eukaryota</taxon>
        <taxon>Discoba</taxon>
        <taxon>Euglenozoa</taxon>
        <taxon>Kinetoplastea</taxon>
        <taxon>Metakinetoplastina</taxon>
        <taxon>Trypanosomatida</taxon>
        <taxon>Trypanosomatidae</taxon>
        <taxon>Trypanosoma</taxon>
        <taxon>Schizotrypanum</taxon>
    </lineage>
</organism>